<dbReference type="SUPFAM" id="SSF48239">
    <property type="entry name" value="Terpenoid cyclases/Protein prenyltransferases"/>
    <property type="match status" value="1"/>
</dbReference>
<dbReference type="PANTHER" id="PTHR40094:SF1">
    <property type="entry name" value="UBIQUITIN DOMAIN-CONTAINING PROTEIN"/>
    <property type="match status" value="1"/>
</dbReference>
<dbReference type="Gene3D" id="2.60.40.1930">
    <property type="match status" value="1"/>
</dbReference>
<gene>
    <name evidence="4" type="ORF">MOV92_23605</name>
</gene>
<dbReference type="InterPro" id="IPR041246">
    <property type="entry name" value="Bact_MG10"/>
</dbReference>
<evidence type="ECO:0000259" key="3">
    <source>
        <dbReference type="SMART" id="SM01360"/>
    </source>
</evidence>
<dbReference type="InterPro" id="IPR008930">
    <property type="entry name" value="Terpenoid_cyclase/PrenylTrfase"/>
</dbReference>
<dbReference type="PROSITE" id="PS51257">
    <property type="entry name" value="PROKAR_LIPOPROTEIN"/>
    <property type="match status" value="1"/>
</dbReference>
<reference evidence="4 5" key="1">
    <citation type="submission" date="2022-03" db="EMBL/GenBank/DDBJ databases">
        <title>Complete genome sequence of Lysobacter capsici VKM B-2533 and Lysobacter gummosus 10.1.1, promising sources of lytic agents.</title>
        <authorList>
            <person name="Tarlachkov S.V."/>
            <person name="Kudryakova I.V."/>
            <person name="Afoshin A.S."/>
            <person name="Leontyevskaya E.A."/>
            <person name="Leontyevskaya N.V."/>
        </authorList>
    </citation>
    <scope>NUCLEOTIDE SEQUENCE [LARGE SCALE GENOMIC DNA]</scope>
    <source>
        <strain evidence="4 5">10.1.1</strain>
    </source>
</reference>
<protein>
    <recommendedName>
        <fullName evidence="3">Alpha-2-macroglobulin domain-containing protein</fullName>
    </recommendedName>
</protein>
<dbReference type="SMART" id="SM01360">
    <property type="entry name" value="A2M"/>
    <property type="match status" value="1"/>
</dbReference>
<dbReference type="EMBL" id="CP093547">
    <property type="protein sequence ID" value="UNP29416.1"/>
    <property type="molecule type" value="Genomic_DNA"/>
</dbReference>
<dbReference type="PANTHER" id="PTHR40094">
    <property type="entry name" value="ALPHA-2-MACROGLOBULIN HOMOLOG"/>
    <property type="match status" value="1"/>
</dbReference>
<dbReference type="InterPro" id="IPR001599">
    <property type="entry name" value="Macroglobln_a2"/>
</dbReference>
<dbReference type="Proteomes" id="UP000829194">
    <property type="component" value="Chromosome"/>
</dbReference>
<feature type="region of interest" description="Disordered" evidence="1">
    <location>
        <begin position="1141"/>
        <end position="1160"/>
    </location>
</feature>
<evidence type="ECO:0000313" key="5">
    <source>
        <dbReference type="Proteomes" id="UP000829194"/>
    </source>
</evidence>
<feature type="chain" id="PRO_5047193522" description="Alpha-2-macroglobulin domain-containing protein" evidence="2">
    <location>
        <begin position="28"/>
        <end position="2012"/>
    </location>
</feature>
<name>A0ABY3X9Y8_9GAMM</name>
<dbReference type="Pfam" id="PF00207">
    <property type="entry name" value="A2M"/>
    <property type="match status" value="1"/>
</dbReference>
<sequence>MKPLSARLGWLRALVVATMFWQGCATAAPPPPATAAAPTVGARFDNSELTLTFAEPMRIWGNRVEPGSVRLAPSIGDAAAMQCHWQGDTSMFCTFGAAEPADATEYRIQIADGLLTQQGAVLPAQTLSVSTDRPSVNSTMVWEDGQPVISLFVRQKIRMNDLARVLRLDIGGQPAPVRLKPIDDDGDSYRLELPAKIAPQTRLELSIVPGLRSSAGPLPGVQNAVLQRALVNEPFRVIGAACAQPHSAPGRTPVDGRIDLQCMPDEAVQLVFSQPLSEASRQAWIASWPKGVTLYTRRSWNEGYGSRIAREAGEAISFGRDAARSRFDMRLEGLRSQRGDPIQPLTLSVNTLDYRSMLRGPHARALIADGRKPPLLLQTVNAQAGSWPLRGLDGKWLQGLQAGPARRHAEPERLPSPSAEAVLARGGWVGWYANDAVANGAHPNALVEASAPAFDLFATATAGEVLVWAQAWDDGGAIAGAEVELLLQVNGGVPARIARGRTDGNGLARLELPAALRESAKASDQRLILRATQGQGAAVRRAVLPAERWFSLQALQRNDATQIWGVADKPLYRAGETVRYRLWLRQIVGERLLRPAASENIELSLSREDEEEAILTWSERFDAGGSLSAERGLPSQLTDGRYCIHDDAVYSAQGVCFFVGSYRAQDLWAQARTEDRVLHDGDRFAFDLQAGYYSGGAAVDIGVERVTAILSPLRLQEAYPRFADYSFIDVGGHGSHALIGAKELRLRTDAQGRAHGELKTRFDDRPSDGKSSLPAFGRIQVVGEVRLADREGTASNAAPARYSRYRRFVGLRSDPSWFSARSPVRLEAVVIDDNGIAVPDAPVEIEVRWLRGYDQREDDAKAPVLHRCSLRAQQPAACDFPREKTGRYRITARSGEAAPAELSRYVWVGSDYGDDNAKAGEPALELIRAASAQDRSVEVLLRQPYAKAQVLFVFEDGRHLMGERVETVEGQEQRYRIVVPQTRSHSYSLLAYVREAVPSKIDEHGLRTPPRRGSADLSLVAPPLPAPAPLSLSFASAAARPGERVRLRVRNDSAQPREVAISVMDDALRSLAGENWEEFDPANANWLGGLKSHYTSLSSQSFTRFDGGAWKLALARSDAKTSKPSWPGVMFELDKAMPSGTPFDFAADEDSQDPSKQKASAEANALAAYIADADADADIADAAASPADPESDHLDRCPSCSVVAIGDYRQASKPVESPKPSRGRGGGYSYSYVAPAAEVGSGTGAIAPSDRDGDYASTVLDSIQVTGSRIGLKQALRAGSGKVEGVRPREQTTDAAAMVSAAARVRTRFVDTVHWLPQLRLAPGESREIELTLPDNLTRWRAVAWSNDADDDFTLTETTLDVGLPLEARLQTPVRLYPGDRSRLAANARHSGDSAAQVATQLRVTDATGEGEALAQSRDTLQLAPQGQGSFAVEIAPRQVGALLATASVEAGGERDAVAAPIEIATPLIAGRLSQAGWLGAQPLSLALPELPAGAMQPQLQVSLLRGSAALVDRWTEDLHAYPHRCWEQILSRGLVAALSLQRGPSSPWPQDDARAAVREAVENAAVFQNEAGDFRYFTRAPEQYEAYRRYDLTETPEVALTAYSLRALRLLKQLGYPVQGHVLEAAEDFVGDQQAPAALDPQAQVAGDQVAINQAAIAVGAEDEPSSDKLDRLWSHWSRLQLPAQIELTRALARARHASAAAALARVVAQTRRNGAARAFDADVRLDRWMSSDLREQCAVIGLLRDYPRLGDSELRLSLISGLSDLYAGGSGAIDTQAGAYCVWALNDDVRADARRSASASVAFGEQRALLELAPGEARGEWKAPAAQARALQLARKTQGDTPLSFVATLDYVEDANHAVANAAGLAVERRFEVLRDGEWKPLTGAKLRENDWVRITLIVSNGAERHFVAITDNAPGGLFPTDLSLSGVGGLDLSKVSDTGSWWFRTRKLDPRKPRFYAEELPAGRHEVRYFARAGNAGDYLAAPAQVELMYGGATQARTAAERVTVLPPD</sequence>
<keyword evidence="2" id="KW-0732">Signal</keyword>
<proteinExistence type="predicted"/>
<accession>A0ABY3X9Y8</accession>
<dbReference type="InterPro" id="IPR051802">
    <property type="entry name" value="YfhM-like"/>
</dbReference>
<organism evidence="4 5">
    <name type="scientific">Lysobacter gummosus</name>
    <dbReference type="NCBI Taxonomy" id="262324"/>
    <lineage>
        <taxon>Bacteria</taxon>
        <taxon>Pseudomonadati</taxon>
        <taxon>Pseudomonadota</taxon>
        <taxon>Gammaproteobacteria</taxon>
        <taxon>Lysobacterales</taxon>
        <taxon>Lysobacteraceae</taxon>
        <taxon>Lysobacter</taxon>
    </lineage>
</organism>
<keyword evidence="5" id="KW-1185">Reference proteome</keyword>
<dbReference type="Gene3D" id="1.50.10.20">
    <property type="match status" value="1"/>
</dbReference>
<feature type="signal peptide" evidence="2">
    <location>
        <begin position="1"/>
        <end position="27"/>
    </location>
</feature>
<feature type="domain" description="Alpha-2-macroglobulin" evidence="3">
    <location>
        <begin position="1312"/>
        <end position="1402"/>
    </location>
</feature>
<dbReference type="Pfam" id="PF17973">
    <property type="entry name" value="bMG10"/>
    <property type="match status" value="1"/>
</dbReference>
<evidence type="ECO:0000256" key="1">
    <source>
        <dbReference type="SAM" id="MobiDB-lite"/>
    </source>
</evidence>
<dbReference type="RefSeq" id="WP_057944895.1">
    <property type="nucleotide sequence ID" value="NZ_CP011131.1"/>
</dbReference>
<evidence type="ECO:0000313" key="4">
    <source>
        <dbReference type="EMBL" id="UNP29416.1"/>
    </source>
</evidence>
<evidence type="ECO:0000256" key="2">
    <source>
        <dbReference type="SAM" id="SignalP"/>
    </source>
</evidence>